<feature type="domain" description="NAD-dependent epimerase/dehydratase" evidence="1">
    <location>
        <begin position="15"/>
        <end position="197"/>
    </location>
</feature>
<dbReference type="Pfam" id="PF01370">
    <property type="entry name" value="Epimerase"/>
    <property type="match status" value="1"/>
</dbReference>
<dbReference type="SUPFAM" id="SSF51735">
    <property type="entry name" value="NAD(P)-binding Rossmann-fold domains"/>
    <property type="match status" value="1"/>
</dbReference>
<accession>A0A3B0VBC5</accession>
<proteinExistence type="predicted"/>
<dbReference type="EMBL" id="UOEX01000091">
    <property type="protein sequence ID" value="VAW34139.1"/>
    <property type="molecule type" value="Genomic_DNA"/>
</dbReference>
<dbReference type="InterPro" id="IPR005913">
    <property type="entry name" value="dTDP_dehydrorham_reduct"/>
</dbReference>
<evidence type="ECO:0000313" key="2">
    <source>
        <dbReference type="EMBL" id="VAW34139.1"/>
    </source>
</evidence>
<organism evidence="2">
    <name type="scientific">hydrothermal vent metagenome</name>
    <dbReference type="NCBI Taxonomy" id="652676"/>
    <lineage>
        <taxon>unclassified sequences</taxon>
        <taxon>metagenomes</taxon>
        <taxon>ecological metagenomes</taxon>
    </lineage>
</organism>
<sequence>MFHFKMTNNKKRTGVILGGSGLIGGAINHYFKKNNDPNLELVSPNSKKLSLRVRSDIKQYLQKIKPDFIINVAIASLDADPQLSLETNYFGSINLARAAISLNIPYIHFSSSATMPNGMELTEEDCLTLEPSLNNHDKSKLMAEFTLRHLWENEGLDCTIIRLGVVYGKHDHKIQGFHRLLFSIVDQAMPVLMTKPGIMHSYTNAKKIAPFVHYILDHRPEFSKQIYNFADHNPVNLSVLIMTIKSYLQLNLPKEIYIPSSMAQIGRTMLNWLVKKLSIISIETRLPAELMFMENFYQSQTLSVDKLKNSSYGLPLPEKTVFTELPAMIEYYLTRWEHLNLISSYNESFCNPRRLGETFMTNPEKILREAHHNSLEEIDSFNELRKNVK</sequence>
<gene>
    <name evidence="2" type="ORF">MNBD_DELTA03-835</name>
</gene>
<reference evidence="2" key="1">
    <citation type="submission" date="2018-06" db="EMBL/GenBank/DDBJ databases">
        <authorList>
            <person name="Zhirakovskaya E."/>
        </authorList>
    </citation>
    <scope>NUCLEOTIDE SEQUENCE</scope>
</reference>
<dbReference type="PANTHER" id="PTHR10491">
    <property type="entry name" value="DTDP-4-DEHYDRORHAMNOSE REDUCTASE"/>
    <property type="match status" value="1"/>
</dbReference>
<protein>
    <recommendedName>
        <fullName evidence="1">NAD-dependent epimerase/dehydratase domain-containing protein</fullName>
    </recommendedName>
</protein>
<dbReference type="Gene3D" id="3.40.50.720">
    <property type="entry name" value="NAD(P)-binding Rossmann-like Domain"/>
    <property type="match status" value="1"/>
</dbReference>
<evidence type="ECO:0000259" key="1">
    <source>
        <dbReference type="Pfam" id="PF01370"/>
    </source>
</evidence>
<dbReference type="InterPro" id="IPR036291">
    <property type="entry name" value="NAD(P)-bd_dom_sf"/>
</dbReference>
<dbReference type="InterPro" id="IPR001509">
    <property type="entry name" value="Epimerase_deHydtase"/>
</dbReference>
<name>A0A3B0VBC5_9ZZZZ</name>
<dbReference type="PANTHER" id="PTHR10491:SF4">
    <property type="entry name" value="METHIONINE ADENOSYLTRANSFERASE 2 SUBUNIT BETA"/>
    <property type="match status" value="1"/>
</dbReference>
<dbReference type="AlphaFoldDB" id="A0A3B0VBC5"/>